<evidence type="ECO:0000313" key="2">
    <source>
        <dbReference type="EMBL" id="TWT82777.1"/>
    </source>
</evidence>
<reference evidence="2 3" key="1">
    <citation type="submission" date="2019-02" db="EMBL/GenBank/DDBJ databases">
        <title>Deep-cultivation of Planctomycetes and their phenomic and genomic characterization uncovers novel biology.</title>
        <authorList>
            <person name="Wiegand S."/>
            <person name="Jogler M."/>
            <person name="Boedeker C."/>
            <person name="Pinto D."/>
            <person name="Vollmers J."/>
            <person name="Rivas-Marin E."/>
            <person name="Kohn T."/>
            <person name="Peeters S.H."/>
            <person name="Heuer A."/>
            <person name="Rast P."/>
            <person name="Oberbeckmann S."/>
            <person name="Bunk B."/>
            <person name="Jeske O."/>
            <person name="Meyerdierks A."/>
            <person name="Storesund J.E."/>
            <person name="Kallscheuer N."/>
            <person name="Luecker S."/>
            <person name="Lage O.M."/>
            <person name="Pohl T."/>
            <person name="Merkel B.J."/>
            <person name="Hornburger P."/>
            <person name="Mueller R.-W."/>
            <person name="Bruemmer F."/>
            <person name="Labrenz M."/>
            <person name="Spormann A.M."/>
            <person name="Op Den Camp H."/>
            <person name="Overmann J."/>
            <person name="Amann R."/>
            <person name="Jetten M.S.M."/>
            <person name="Mascher T."/>
            <person name="Medema M.H."/>
            <person name="Devos D.P."/>
            <person name="Kaster A.-K."/>
            <person name="Ovreas L."/>
            <person name="Rohde M."/>
            <person name="Galperin M.Y."/>
            <person name="Jogler C."/>
        </authorList>
    </citation>
    <scope>NUCLEOTIDE SEQUENCE [LARGE SCALE GENOMIC DNA]</scope>
    <source>
        <strain evidence="2 3">CA13</strain>
    </source>
</reference>
<feature type="transmembrane region" description="Helical" evidence="1">
    <location>
        <begin position="20"/>
        <end position="41"/>
    </location>
</feature>
<keyword evidence="3" id="KW-1185">Reference proteome</keyword>
<evidence type="ECO:0000313" key="3">
    <source>
        <dbReference type="Proteomes" id="UP000315010"/>
    </source>
</evidence>
<comment type="caution">
    <text evidence="2">The sequence shown here is derived from an EMBL/GenBank/DDBJ whole genome shotgun (WGS) entry which is preliminary data.</text>
</comment>
<proteinExistence type="predicted"/>
<keyword evidence="1" id="KW-0472">Membrane</keyword>
<gene>
    <name evidence="2" type="ORF">CA13_42400</name>
</gene>
<dbReference type="AlphaFoldDB" id="A0A5C5Z6T8"/>
<dbReference type="RefSeq" id="WP_419194592.1">
    <property type="nucleotide sequence ID" value="NZ_SJPJ01000001.1"/>
</dbReference>
<organism evidence="2 3">
    <name type="scientific">Novipirellula herctigrandis</name>
    <dbReference type="NCBI Taxonomy" id="2527986"/>
    <lineage>
        <taxon>Bacteria</taxon>
        <taxon>Pseudomonadati</taxon>
        <taxon>Planctomycetota</taxon>
        <taxon>Planctomycetia</taxon>
        <taxon>Pirellulales</taxon>
        <taxon>Pirellulaceae</taxon>
        <taxon>Novipirellula</taxon>
    </lineage>
</organism>
<dbReference type="InterPro" id="IPR029058">
    <property type="entry name" value="AB_hydrolase_fold"/>
</dbReference>
<dbReference type="GO" id="GO:0016787">
    <property type="term" value="F:hydrolase activity"/>
    <property type="evidence" value="ECO:0007669"/>
    <property type="project" value="UniProtKB-KW"/>
</dbReference>
<evidence type="ECO:0000256" key="1">
    <source>
        <dbReference type="SAM" id="Phobius"/>
    </source>
</evidence>
<protein>
    <submittedName>
        <fullName evidence="2">Alpha/beta hydrolase family protein</fullName>
    </submittedName>
</protein>
<name>A0A5C5Z6T8_9BACT</name>
<dbReference type="Proteomes" id="UP000315010">
    <property type="component" value="Unassembled WGS sequence"/>
</dbReference>
<keyword evidence="1" id="KW-0812">Transmembrane</keyword>
<keyword evidence="1" id="KW-1133">Transmembrane helix</keyword>
<keyword evidence="2" id="KW-0378">Hydrolase</keyword>
<dbReference type="Gene3D" id="3.40.50.1820">
    <property type="entry name" value="alpha/beta hydrolase"/>
    <property type="match status" value="1"/>
</dbReference>
<accession>A0A5C5Z6T8</accession>
<dbReference type="EMBL" id="SJPJ01000001">
    <property type="protein sequence ID" value="TWT82777.1"/>
    <property type="molecule type" value="Genomic_DNA"/>
</dbReference>
<sequence>MRSSAVAQAQNAHSNYRHAILVVVYLLSIVVTTIVMANSAAGQDRGKKKEPPKPTTETLRTRDGISLRTFYFPSDQEKNAIPVILIHEWQGQGSPYLKLVLALRDAGCAVLIPEFRGHGGSKEFTDVRGRTQTFNPATMGKRDIESILSFDLEEAKQFLKKKNNNGELNLNALVLIGVREGSIFAAHFTSRDWRWPSIGRIKQGQDVKAIVMISPEKQIKGFSVDSVLTDINLIRLPIMVVAGDTSTDAPEANRIAKRIESYKKRLGQGEAKGFKQEKLKTSLSGQALVNEESDLIPAVVSFVTENVTISDSVNPWIERN</sequence>
<dbReference type="SUPFAM" id="SSF53474">
    <property type="entry name" value="alpha/beta-Hydrolases"/>
    <property type="match status" value="1"/>
</dbReference>